<sequence length="311" mass="34315" precursor="true">MKRLIPTMILVILCIGGFWFASSKDFFKEKPPEAPALVNVKKEEVAGYTIKKGDTVIELQQKDGGWTMIRPSAIPLNAVQPAGWIDSFNAVKKDKIVDENPSDLTQFGLNPPAQEFSIKLTNGTTHTLSVGSPVAVQGYYYAKFGGSPEVFQISESTLTSLAKQQIDFMEKRPIQLNYEQVRALSVDWKGHKWTLTKSEPDKKSYEANWKLGDKEVKGVDASGYLDKTAFLSTEQLAKPASEVKGLAQPELRIEIQTAGEDGKETSTVYVGKVENDNVWIAKQGGEWAFAVPASAIQELADKDKEAPAEQK</sequence>
<reference evidence="2 3" key="2">
    <citation type="journal article" date="2016" name="Genome Announc.">
        <title>Complete Genome Sequences of Two Interactive Moderate Thermophiles, Paenibacillus napthalenovorans 32O-Y and Paenibacillus sp. 32O-W.</title>
        <authorList>
            <person name="Butler R.R.III."/>
            <person name="Wang J."/>
            <person name="Stark B.C."/>
            <person name="Pombert J.F."/>
        </authorList>
    </citation>
    <scope>NUCLEOTIDE SEQUENCE [LARGE SCALE GENOMIC DNA]</scope>
    <source>
        <strain evidence="2 3">32O-Y</strain>
    </source>
</reference>
<dbReference type="KEGG" id="pnp:IJ22_41300"/>
<dbReference type="AlphaFoldDB" id="A0A0U2IND8"/>
<evidence type="ECO:0000313" key="2">
    <source>
        <dbReference type="EMBL" id="ALS24427.1"/>
    </source>
</evidence>
<evidence type="ECO:0000313" key="3">
    <source>
        <dbReference type="Proteomes" id="UP000061660"/>
    </source>
</evidence>
<proteinExistence type="predicted"/>
<dbReference type="InterPro" id="IPR025641">
    <property type="entry name" value="DUF4340"/>
</dbReference>
<protein>
    <recommendedName>
        <fullName evidence="1">DUF4340 domain-containing protein</fullName>
    </recommendedName>
</protein>
<dbReference type="PATRIC" id="fig|162209.4.peg.4372"/>
<dbReference type="STRING" id="162209.IJ22_41300"/>
<accession>A0A0U2IND8</accession>
<name>A0A0U2IND8_9BACL</name>
<dbReference type="RefSeq" id="WP_062410100.1">
    <property type="nucleotide sequence ID" value="NZ_CP013652.1"/>
</dbReference>
<evidence type="ECO:0000259" key="1">
    <source>
        <dbReference type="Pfam" id="PF14238"/>
    </source>
</evidence>
<dbReference type="EMBL" id="CP013652">
    <property type="protein sequence ID" value="ALS24427.1"/>
    <property type="molecule type" value="Genomic_DNA"/>
</dbReference>
<gene>
    <name evidence="2" type="ORF">IJ22_41300</name>
</gene>
<reference evidence="3" key="1">
    <citation type="submission" date="2015-12" db="EMBL/GenBank/DDBJ databases">
        <title>Complete genome sequences of two moderately thermophilic Paenibacillus species.</title>
        <authorList>
            <person name="Butler R.III."/>
            <person name="Wang J."/>
            <person name="Stark B.C."/>
            <person name="Pombert J.-F."/>
        </authorList>
    </citation>
    <scope>NUCLEOTIDE SEQUENCE [LARGE SCALE GENOMIC DNA]</scope>
    <source>
        <strain evidence="3">32O-Y</strain>
    </source>
</reference>
<dbReference type="Proteomes" id="UP000061660">
    <property type="component" value="Chromosome"/>
</dbReference>
<dbReference type="OrthoDB" id="2657515at2"/>
<keyword evidence="3" id="KW-1185">Reference proteome</keyword>
<dbReference type="Pfam" id="PF14238">
    <property type="entry name" value="DUF4340"/>
    <property type="match status" value="1"/>
</dbReference>
<organism evidence="2 3">
    <name type="scientific">Paenibacillus naphthalenovorans</name>
    <dbReference type="NCBI Taxonomy" id="162209"/>
    <lineage>
        <taxon>Bacteria</taxon>
        <taxon>Bacillati</taxon>
        <taxon>Bacillota</taxon>
        <taxon>Bacilli</taxon>
        <taxon>Bacillales</taxon>
        <taxon>Paenibacillaceae</taxon>
        <taxon>Paenibacillus</taxon>
    </lineage>
</organism>
<feature type="domain" description="DUF4340" evidence="1">
    <location>
        <begin position="66"/>
        <end position="239"/>
    </location>
</feature>